<dbReference type="PROSITE" id="PS51257">
    <property type="entry name" value="PROKAR_LIPOPROTEIN"/>
    <property type="match status" value="1"/>
</dbReference>
<evidence type="ECO:0008006" key="4">
    <source>
        <dbReference type="Google" id="ProtNLM"/>
    </source>
</evidence>
<dbReference type="GO" id="GO:0008422">
    <property type="term" value="F:beta-glucosidase activity"/>
    <property type="evidence" value="ECO:0007669"/>
    <property type="project" value="TreeGrafter"/>
</dbReference>
<sequence>MKCMLPATAATTITIFFFLSSHFFVVSSCIHHLKTTAEDDGDDEISSSTSELRFPSNFLFAAASSAYQFSLYTFQYEGAYLSDGKGLNNWDTYTHISGKIIDGSTGDVATDHYHRYLEDVKLMTDLGLNGYRFSISWARILPKGRYGGINIAGITFYTKLINALLLEGIQPFVTMSHFDIPQELQDRYGGWLSPQLKEDFAYYAEVCFKYFGKWVKHWVTFNEPNSIAALGYRYGQYPPGRCSASFGNCSQGDSDREPFIVAHNLILAHAAAVNLYRTKYQEKQGGVIGIVVHAIWFEPMSNSSADKIAVERAQSFYMNWFLDPIMFGEYPPEMRRILGPNLPKFTLKEQKILNKALDFIGINHYTSLYVKDCMLSMCEPGLGTSWSEDSIGLAICLSTRNGEDINLCEGQIQQYSHVHHRKWICTRKQ</sequence>
<proteinExistence type="inferred from homology"/>
<dbReference type="PANTHER" id="PTHR10353:SF27">
    <property type="entry name" value="BETA-GLUCOSIDASE 47"/>
    <property type="match status" value="1"/>
</dbReference>
<name>A0A7C8ZN09_OPUST</name>
<evidence type="ECO:0000313" key="3">
    <source>
        <dbReference type="EMBL" id="MBA4646916.1"/>
    </source>
</evidence>
<evidence type="ECO:0000256" key="2">
    <source>
        <dbReference type="RuleBase" id="RU003690"/>
    </source>
</evidence>
<dbReference type="AlphaFoldDB" id="A0A7C8ZN09"/>
<reference evidence="3" key="2">
    <citation type="submission" date="2020-07" db="EMBL/GenBank/DDBJ databases">
        <authorList>
            <person name="Vera ALvarez R."/>
            <person name="Arias-Moreno D.M."/>
            <person name="Jimenez-Jacinto V."/>
            <person name="Jimenez-Bremont J.F."/>
            <person name="Swaminathan K."/>
            <person name="Moose S.P."/>
            <person name="Guerrero-Gonzalez M.L."/>
            <person name="Marino-Ramirez L."/>
            <person name="Landsman D."/>
            <person name="Rodriguez-Kessler M."/>
            <person name="Delgado-Sanchez P."/>
        </authorList>
    </citation>
    <scope>NUCLEOTIDE SEQUENCE</scope>
    <source>
        <tissue evidence="3">Cladode</tissue>
    </source>
</reference>
<dbReference type="SUPFAM" id="SSF51445">
    <property type="entry name" value="(Trans)glycosidases"/>
    <property type="match status" value="1"/>
</dbReference>
<evidence type="ECO:0000256" key="1">
    <source>
        <dbReference type="ARBA" id="ARBA00010838"/>
    </source>
</evidence>
<dbReference type="InterPro" id="IPR001360">
    <property type="entry name" value="Glyco_hydro_1"/>
</dbReference>
<dbReference type="Pfam" id="PF00232">
    <property type="entry name" value="Glyco_hydro_1"/>
    <property type="match status" value="1"/>
</dbReference>
<dbReference type="InterPro" id="IPR017853">
    <property type="entry name" value="GH"/>
</dbReference>
<organism evidence="3">
    <name type="scientific">Opuntia streptacantha</name>
    <name type="common">Prickly pear cactus</name>
    <name type="synonym">Opuntia cardona</name>
    <dbReference type="NCBI Taxonomy" id="393608"/>
    <lineage>
        <taxon>Eukaryota</taxon>
        <taxon>Viridiplantae</taxon>
        <taxon>Streptophyta</taxon>
        <taxon>Embryophyta</taxon>
        <taxon>Tracheophyta</taxon>
        <taxon>Spermatophyta</taxon>
        <taxon>Magnoliopsida</taxon>
        <taxon>eudicotyledons</taxon>
        <taxon>Gunneridae</taxon>
        <taxon>Pentapetalae</taxon>
        <taxon>Caryophyllales</taxon>
        <taxon>Cactineae</taxon>
        <taxon>Cactaceae</taxon>
        <taxon>Opuntioideae</taxon>
        <taxon>Opuntia</taxon>
    </lineage>
</organism>
<protein>
    <recommendedName>
        <fullName evidence="4">Beta-glucosidase</fullName>
    </recommendedName>
</protein>
<dbReference type="GO" id="GO:0005975">
    <property type="term" value="P:carbohydrate metabolic process"/>
    <property type="evidence" value="ECO:0007669"/>
    <property type="project" value="InterPro"/>
</dbReference>
<dbReference type="PANTHER" id="PTHR10353">
    <property type="entry name" value="GLYCOSYL HYDROLASE"/>
    <property type="match status" value="1"/>
</dbReference>
<reference evidence="3" key="1">
    <citation type="journal article" date="2013" name="J. Plant Res.">
        <title>Effect of fungi and light on seed germination of three Opuntia species from semiarid lands of central Mexico.</title>
        <authorList>
            <person name="Delgado-Sanchez P."/>
            <person name="Jimenez-Bremont J.F."/>
            <person name="Guerrero-Gonzalez Mde L."/>
            <person name="Flores J."/>
        </authorList>
    </citation>
    <scope>NUCLEOTIDE SEQUENCE</scope>
    <source>
        <tissue evidence="3">Cladode</tissue>
    </source>
</reference>
<accession>A0A7C8ZN09</accession>
<dbReference type="Gene3D" id="3.20.20.80">
    <property type="entry name" value="Glycosidases"/>
    <property type="match status" value="1"/>
</dbReference>
<dbReference type="EMBL" id="GISG01148393">
    <property type="protein sequence ID" value="MBA4646916.1"/>
    <property type="molecule type" value="Transcribed_RNA"/>
</dbReference>
<comment type="similarity">
    <text evidence="1 2">Belongs to the glycosyl hydrolase 1 family.</text>
</comment>